<dbReference type="PANTHER" id="PTHR47637">
    <property type="entry name" value="CHAPERONE SURA"/>
    <property type="match status" value="1"/>
</dbReference>
<reference evidence="9 10" key="1">
    <citation type="submission" date="2013-05" db="EMBL/GenBank/DDBJ databases">
        <title>Between feast and famine: a lifestyle of most important marine PAH-degrading bacterium Cycloclasticus sp. 7ME.</title>
        <authorList>
            <person name="Yakimov M.M."/>
            <person name="Messina E."/>
            <person name="Genovese M."/>
            <person name="Denaro R."/>
            <person name="Crisafi F."/>
            <person name="Russo D."/>
            <person name="Cappello S."/>
            <person name="Santisi S."/>
            <person name="Smedile F."/>
            <person name="Golyshina O.V."/>
            <person name="Tran H."/>
            <person name="Pieper D.H."/>
            <person name="Golyshin P.N."/>
            <person name="Giuliano L."/>
        </authorList>
    </citation>
    <scope>NUCLEOTIDE SEQUENCE [LARGE SCALE GENOMIC DNA]</scope>
    <source>
        <strain evidence="9 10">78-ME</strain>
    </source>
</reference>
<dbReference type="GO" id="GO:0051082">
    <property type="term" value="F:unfolded protein binding"/>
    <property type="evidence" value="ECO:0007669"/>
    <property type="project" value="UniProtKB-UniRule"/>
</dbReference>
<dbReference type="Gene3D" id="3.10.50.40">
    <property type="match status" value="2"/>
</dbReference>
<evidence type="ECO:0000313" key="10">
    <source>
        <dbReference type="Proteomes" id="UP000015380"/>
    </source>
</evidence>
<evidence type="ECO:0000256" key="2">
    <source>
        <dbReference type="ARBA" id="ARBA00022737"/>
    </source>
</evidence>
<sequence precursor="true">MNNLNRALFINAIVLCSFLSPAVFAQESMNRIVAIVDKGVILKSQLDEQVKQTYQRLPAEQRASISRDDIEKRVLDRMVQTELQLQIARRSAMKISDAEIEDSMQRIAAANKLSTEEFLDVLQKDGVTLKSFKNSIRDQMLVRRVQASYVHHEVKVSDQEVASFLNYLEQSEGDQSTEYHLGHILIATPENASPQQITTARNKAEKIITSLKQGKKFSTLSIANSDASNALDGGDLGWMKLAQMPSLLTPFVEKMQVNEFSDPIESPSGFHIIKLFGTRGQQKVMITKTHVRHILIKINALITDQIAQDRLLNLKQRIENGEDFAALARTNSEDRGSAINGGDLNWVQPGALVPAFEAAMNTLEINEISQPVQTQFGWHLIQVLGREEQDNTQLMREAQARSQLQKRKADAAIESWLTKLRDDAYIEYRLDN</sequence>
<evidence type="ECO:0000259" key="8">
    <source>
        <dbReference type="PROSITE" id="PS50198"/>
    </source>
</evidence>
<dbReference type="eggNOG" id="COG0760">
    <property type="taxonomic scope" value="Bacteria"/>
</dbReference>
<evidence type="ECO:0000256" key="7">
    <source>
        <dbReference type="HAMAP-Rule" id="MF_01183"/>
    </source>
</evidence>
<keyword evidence="4 7" id="KW-0697">Rotamase</keyword>
<dbReference type="GO" id="GO:0043165">
    <property type="term" value="P:Gram-negative-bacterium-type cell outer membrane assembly"/>
    <property type="evidence" value="ECO:0007669"/>
    <property type="project" value="InterPro"/>
</dbReference>
<dbReference type="AlphaFoldDB" id="S5TDY8"/>
<dbReference type="InterPro" id="IPR050280">
    <property type="entry name" value="OMP_Chaperone_SurA"/>
</dbReference>
<dbReference type="GO" id="GO:0003755">
    <property type="term" value="F:peptidyl-prolyl cis-trans isomerase activity"/>
    <property type="evidence" value="ECO:0007669"/>
    <property type="project" value="UniProtKB-UniRule"/>
</dbReference>
<proteinExistence type="inferred from homology"/>
<name>S5TDY8_9GAMM</name>
<keyword evidence="2 7" id="KW-0677">Repeat</keyword>
<evidence type="ECO:0000256" key="1">
    <source>
        <dbReference type="ARBA" id="ARBA00022729"/>
    </source>
</evidence>
<dbReference type="PATRIC" id="fig|1198232.3.peg.703"/>
<evidence type="ECO:0000256" key="3">
    <source>
        <dbReference type="ARBA" id="ARBA00022764"/>
    </source>
</evidence>
<dbReference type="HOGENOM" id="CLU_034646_11_0_6"/>
<dbReference type="Gene3D" id="1.10.4030.10">
    <property type="entry name" value="Porin chaperone SurA, peptide-binding domain"/>
    <property type="match status" value="1"/>
</dbReference>
<dbReference type="GO" id="GO:0050821">
    <property type="term" value="P:protein stabilization"/>
    <property type="evidence" value="ECO:0007669"/>
    <property type="project" value="InterPro"/>
</dbReference>
<dbReference type="InterPro" id="IPR046357">
    <property type="entry name" value="PPIase_dom_sf"/>
</dbReference>
<comment type="function">
    <text evidence="7">Chaperone involved in the correct folding and assembly of outer membrane proteins. Recognizes specific patterns of aromatic residues and the orientation of their side chains, which are found more frequently in integral outer membrane proteins. May act in both early periplasmic and late outer membrane-associated steps of protein maturation.</text>
</comment>
<comment type="domain">
    <text evidence="7">The PPIase activity resides only in the second parvulin domain. The N-terminal region and the C-terminal tail are necessary and sufficient for the chaperone activity of SurA. The PPIase activity is dispensable for SurA to function as a chaperone. The N-terminal region and the C-terminal tail are also required for porin recognition.</text>
</comment>
<dbReference type="GO" id="GO:0042277">
    <property type="term" value="F:peptide binding"/>
    <property type="evidence" value="ECO:0007669"/>
    <property type="project" value="InterPro"/>
</dbReference>
<evidence type="ECO:0000256" key="6">
    <source>
        <dbReference type="ARBA" id="ARBA00023235"/>
    </source>
</evidence>
<accession>S5TDY8</accession>
<dbReference type="EMBL" id="CP005996">
    <property type="protein sequence ID" value="AGS39037.1"/>
    <property type="molecule type" value="Genomic_DNA"/>
</dbReference>
<dbReference type="Pfam" id="PF09312">
    <property type="entry name" value="SurA_N"/>
    <property type="match status" value="1"/>
</dbReference>
<keyword evidence="1 7" id="KW-0732">Signal</keyword>
<keyword evidence="10" id="KW-1185">Reference proteome</keyword>
<dbReference type="Proteomes" id="UP000015380">
    <property type="component" value="Chromosome"/>
</dbReference>
<gene>
    <name evidence="7 9" type="primary">surA</name>
    <name evidence="9" type="ORF">CYCME_0696</name>
</gene>
<dbReference type="GO" id="GO:0030288">
    <property type="term" value="C:outer membrane-bounded periplasmic space"/>
    <property type="evidence" value="ECO:0007669"/>
    <property type="project" value="InterPro"/>
</dbReference>
<reference evidence="10" key="2">
    <citation type="journal article" date="2016" name="Environ. Microbiol. Rep.">
        <title>Analysis of defence systems and a conjugative IncP-1 plasmid in the marine polyaromatic hydrocarbons-degrading bacterium Cycloclasticus sp. 78-ME.</title>
        <authorList>
            <person name="Yakimov M.M."/>
            <person name="Crisafi F."/>
            <person name="Messina E."/>
            <person name="Smedile F."/>
            <person name="Lopatina A."/>
            <person name="Denaro R."/>
            <person name="Pieper D.H."/>
            <person name="Golyshin P.N."/>
            <person name="Giuliano L."/>
        </authorList>
    </citation>
    <scope>NUCLEOTIDE SEQUENCE [LARGE SCALE GENOMIC DNA]</scope>
    <source>
        <strain evidence="10">78-ME</strain>
    </source>
</reference>
<protein>
    <recommendedName>
        <fullName evidence="7">Chaperone SurA</fullName>
    </recommendedName>
    <alternativeName>
        <fullName evidence="7">Peptidyl-prolyl cis-trans isomerase SurA</fullName>
        <shortName evidence="7">PPIase SurA</shortName>
        <ecNumber evidence="7">5.2.1.8</ecNumber>
    </alternativeName>
    <alternativeName>
        <fullName evidence="7">Rotamase SurA</fullName>
    </alternativeName>
</protein>
<dbReference type="KEGG" id="cza:CYCME_0696"/>
<dbReference type="RefSeq" id="WP_020932163.1">
    <property type="nucleotide sequence ID" value="NC_021917.1"/>
</dbReference>
<dbReference type="InterPro" id="IPR023034">
    <property type="entry name" value="PPIase_SurA"/>
</dbReference>
<dbReference type="HAMAP" id="MF_01183">
    <property type="entry name" value="Chaperone_SurA"/>
    <property type="match status" value="1"/>
</dbReference>
<evidence type="ECO:0000256" key="5">
    <source>
        <dbReference type="ARBA" id="ARBA00023186"/>
    </source>
</evidence>
<keyword evidence="5 7" id="KW-0143">Chaperone</keyword>
<feature type="chain" id="PRO_5009020676" description="Chaperone SurA" evidence="7">
    <location>
        <begin position="26"/>
        <end position="432"/>
    </location>
</feature>
<organism evidence="9 10">
    <name type="scientific">Cycloclasticus zancles 78-ME</name>
    <dbReference type="NCBI Taxonomy" id="1198232"/>
    <lineage>
        <taxon>Bacteria</taxon>
        <taxon>Pseudomonadati</taxon>
        <taxon>Pseudomonadota</taxon>
        <taxon>Gammaproteobacteria</taxon>
        <taxon>Thiotrichales</taxon>
        <taxon>Piscirickettsiaceae</taxon>
        <taxon>Cycloclasticus</taxon>
    </lineage>
</organism>
<comment type="catalytic activity">
    <reaction evidence="7">
        <text>[protein]-peptidylproline (omega=180) = [protein]-peptidylproline (omega=0)</text>
        <dbReference type="Rhea" id="RHEA:16237"/>
        <dbReference type="Rhea" id="RHEA-COMP:10747"/>
        <dbReference type="Rhea" id="RHEA-COMP:10748"/>
        <dbReference type="ChEBI" id="CHEBI:83833"/>
        <dbReference type="ChEBI" id="CHEBI:83834"/>
        <dbReference type="EC" id="5.2.1.8"/>
    </reaction>
</comment>
<feature type="signal peptide" evidence="7">
    <location>
        <begin position="1"/>
        <end position="25"/>
    </location>
</feature>
<feature type="domain" description="PpiC" evidence="8">
    <location>
        <begin position="176"/>
        <end position="277"/>
    </location>
</feature>
<dbReference type="PROSITE" id="PS50198">
    <property type="entry name" value="PPIC_PPIASE_2"/>
    <property type="match status" value="2"/>
</dbReference>
<dbReference type="SUPFAM" id="SSF109998">
    <property type="entry name" value="Triger factor/SurA peptide-binding domain-like"/>
    <property type="match status" value="1"/>
</dbReference>
<dbReference type="EC" id="5.2.1.8" evidence="7"/>
<keyword evidence="3 7" id="KW-0574">Periplasm</keyword>
<dbReference type="SUPFAM" id="SSF54534">
    <property type="entry name" value="FKBP-like"/>
    <property type="match status" value="2"/>
</dbReference>
<dbReference type="Pfam" id="PF13616">
    <property type="entry name" value="Rotamase_3"/>
    <property type="match status" value="1"/>
</dbReference>
<comment type="subcellular location">
    <subcellularLocation>
        <location evidence="7">Periplasm</location>
    </subcellularLocation>
    <text evidence="7">Is capable of associating with the outer membrane.</text>
</comment>
<dbReference type="GO" id="GO:0006457">
    <property type="term" value="P:protein folding"/>
    <property type="evidence" value="ECO:0007669"/>
    <property type="project" value="UniProtKB-UniRule"/>
</dbReference>
<dbReference type="InterPro" id="IPR000297">
    <property type="entry name" value="PPIase_PpiC"/>
</dbReference>
<feature type="domain" description="PpiC" evidence="8">
    <location>
        <begin position="286"/>
        <end position="385"/>
    </location>
</feature>
<evidence type="ECO:0000256" key="4">
    <source>
        <dbReference type="ARBA" id="ARBA00023110"/>
    </source>
</evidence>
<dbReference type="InterPro" id="IPR027304">
    <property type="entry name" value="Trigger_fact/SurA_dom_sf"/>
</dbReference>
<dbReference type="InterPro" id="IPR015391">
    <property type="entry name" value="SurA_N"/>
</dbReference>
<evidence type="ECO:0000313" key="9">
    <source>
        <dbReference type="EMBL" id="AGS39037.1"/>
    </source>
</evidence>
<dbReference type="Pfam" id="PF00639">
    <property type="entry name" value="Rotamase"/>
    <property type="match status" value="1"/>
</dbReference>
<dbReference type="PANTHER" id="PTHR47637:SF1">
    <property type="entry name" value="CHAPERONE SURA"/>
    <property type="match status" value="1"/>
</dbReference>
<keyword evidence="6 7" id="KW-0413">Isomerase</keyword>